<keyword evidence="3 5" id="KW-0195">Cyclin</keyword>
<dbReference type="EMBL" id="CM017885">
    <property type="protein sequence ID" value="KAG1368214.1"/>
    <property type="molecule type" value="Genomic_DNA"/>
</dbReference>
<feature type="domain" description="Cyclin C-terminal" evidence="7">
    <location>
        <begin position="147"/>
        <end position="274"/>
    </location>
</feature>
<keyword evidence="9" id="KW-1185">Reference proteome</keyword>
<comment type="similarity">
    <text evidence="1">Belongs to the cyclin family. Cyclin D subfamily.</text>
</comment>
<reference evidence="8" key="1">
    <citation type="journal article" date="2017" name="Gigascience">
        <title>The genome draft of coconut (Cocos nucifera).</title>
        <authorList>
            <person name="Xiao Y."/>
            <person name="Xu P."/>
            <person name="Fan H."/>
            <person name="Baudouin L."/>
            <person name="Xia W."/>
            <person name="Bocs S."/>
            <person name="Xu J."/>
            <person name="Li Q."/>
            <person name="Guo A."/>
            <person name="Zhou L."/>
            <person name="Li J."/>
            <person name="Wu Y."/>
            <person name="Ma Z."/>
            <person name="Armero A."/>
            <person name="Issali A.E."/>
            <person name="Liu N."/>
            <person name="Peng M."/>
            <person name="Yang Y."/>
        </authorList>
    </citation>
    <scope>NUCLEOTIDE SEQUENCE</scope>
    <source>
        <tissue evidence="8">Spear leaf of Hainan Tall coconut</tissue>
    </source>
</reference>
<organism evidence="8 9">
    <name type="scientific">Cocos nucifera</name>
    <name type="common">Coconut palm</name>
    <dbReference type="NCBI Taxonomy" id="13894"/>
    <lineage>
        <taxon>Eukaryota</taxon>
        <taxon>Viridiplantae</taxon>
        <taxon>Streptophyta</taxon>
        <taxon>Embryophyta</taxon>
        <taxon>Tracheophyta</taxon>
        <taxon>Spermatophyta</taxon>
        <taxon>Magnoliopsida</taxon>
        <taxon>Liliopsida</taxon>
        <taxon>Arecaceae</taxon>
        <taxon>Arecoideae</taxon>
        <taxon>Cocoseae</taxon>
        <taxon>Attaleinae</taxon>
        <taxon>Cocos</taxon>
    </lineage>
</organism>
<dbReference type="InterPro" id="IPR036915">
    <property type="entry name" value="Cyclin-like_sf"/>
</dbReference>
<dbReference type="Gene3D" id="1.10.472.10">
    <property type="entry name" value="Cyclin-like"/>
    <property type="match status" value="2"/>
</dbReference>
<evidence type="ECO:0000313" key="9">
    <source>
        <dbReference type="Proteomes" id="UP000797356"/>
    </source>
</evidence>
<proteinExistence type="inferred from homology"/>
<comment type="caution">
    <text evidence="8">The sequence shown here is derived from an EMBL/GenBank/DDBJ whole genome shotgun (WGS) entry which is preliminary data.</text>
</comment>
<dbReference type="FunFam" id="1.10.472.10:FF:000060">
    <property type="entry name" value="D6-type cyclin"/>
    <property type="match status" value="1"/>
</dbReference>
<evidence type="ECO:0000313" key="8">
    <source>
        <dbReference type="EMBL" id="KAG1368214.1"/>
    </source>
</evidence>
<dbReference type="GO" id="GO:0051301">
    <property type="term" value="P:cell division"/>
    <property type="evidence" value="ECO:0007669"/>
    <property type="project" value="UniProtKB-KW"/>
</dbReference>
<reference evidence="8" key="2">
    <citation type="submission" date="2019-07" db="EMBL/GenBank/DDBJ databases">
        <authorList>
            <person name="Yang Y."/>
            <person name="Bocs S."/>
            <person name="Baudouin L."/>
        </authorList>
    </citation>
    <scope>NUCLEOTIDE SEQUENCE</scope>
    <source>
        <tissue evidence="8">Spear leaf of Hainan Tall coconut</tissue>
    </source>
</reference>
<keyword evidence="2" id="KW-0132">Cell division</keyword>
<dbReference type="Pfam" id="PF00134">
    <property type="entry name" value="Cyclin_N"/>
    <property type="match status" value="1"/>
</dbReference>
<dbReference type="Pfam" id="PF02984">
    <property type="entry name" value="Cyclin_C"/>
    <property type="match status" value="1"/>
</dbReference>
<dbReference type="SMART" id="SM01332">
    <property type="entry name" value="Cyclin_C"/>
    <property type="match status" value="1"/>
</dbReference>
<evidence type="ECO:0000256" key="1">
    <source>
        <dbReference type="ARBA" id="ARBA00009065"/>
    </source>
</evidence>
<gene>
    <name evidence="8" type="ORF">COCNU_14G006820</name>
</gene>
<evidence type="ECO:0000259" key="6">
    <source>
        <dbReference type="SMART" id="SM00385"/>
    </source>
</evidence>
<name>A0A8K0NC76_COCNU</name>
<evidence type="ECO:0000256" key="4">
    <source>
        <dbReference type="ARBA" id="ARBA00023306"/>
    </source>
</evidence>
<dbReference type="OrthoDB" id="306099at2759"/>
<dbReference type="SMART" id="SM00385">
    <property type="entry name" value="CYCLIN"/>
    <property type="match status" value="1"/>
</dbReference>
<evidence type="ECO:0000256" key="5">
    <source>
        <dbReference type="RuleBase" id="RU000383"/>
    </source>
</evidence>
<dbReference type="InterPro" id="IPR006671">
    <property type="entry name" value="Cyclin_N"/>
</dbReference>
<dbReference type="AlphaFoldDB" id="A0A8K0NC76"/>
<dbReference type="Proteomes" id="UP000797356">
    <property type="component" value="Chromosome 14"/>
</dbReference>
<dbReference type="InterPro" id="IPR004367">
    <property type="entry name" value="Cyclin_C-dom"/>
</dbReference>
<accession>A0A8K0NC76</accession>
<feature type="domain" description="Cyclin-like" evidence="6">
    <location>
        <begin position="52"/>
        <end position="138"/>
    </location>
</feature>
<evidence type="ECO:0000256" key="3">
    <source>
        <dbReference type="ARBA" id="ARBA00023127"/>
    </source>
</evidence>
<evidence type="ECO:0000259" key="7">
    <source>
        <dbReference type="SMART" id="SM01332"/>
    </source>
</evidence>
<dbReference type="CDD" id="cd20543">
    <property type="entry name" value="CYCLIN_AtCycD-like_rpt1"/>
    <property type="match status" value="1"/>
</dbReference>
<dbReference type="PANTHER" id="PTHR10177">
    <property type="entry name" value="CYCLINS"/>
    <property type="match status" value="1"/>
</dbReference>
<dbReference type="InterPro" id="IPR039361">
    <property type="entry name" value="Cyclin"/>
</dbReference>
<evidence type="ECO:0000256" key="2">
    <source>
        <dbReference type="ARBA" id="ARBA00022618"/>
    </source>
</evidence>
<dbReference type="FunFam" id="1.10.472.10:FF:000040">
    <property type="entry name" value="D6-type cyclin"/>
    <property type="match status" value="1"/>
</dbReference>
<keyword evidence="4" id="KW-0131">Cell cycle</keyword>
<protein>
    <submittedName>
        <fullName evidence="8">Cyclin-D6-1</fullName>
    </submittedName>
</protein>
<dbReference type="InterPro" id="IPR013763">
    <property type="entry name" value="Cyclin-like_dom"/>
</dbReference>
<dbReference type="SUPFAM" id="SSF47954">
    <property type="entry name" value="Cyclin-like"/>
    <property type="match status" value="2"/>
</dbReference>
<sequence>MEYDPENPLTISNEEQHRVSDPIEALFAAESDHMSPLAGGHLDLSARRDAVSVILQAQFGCSLDPFAAYLAVNYVDRFLSKREIPSGKPWIVRLLSISCLSLASKMKKTDLNLTDFQREEGFIFDSQTIRRMELIVLGALDWRMRSITPFSFLRFFLSFFSPAQAPLLHALKARASQTLFKAQNEIKMLDFKPSVIAAAALLSAAHELLPIQFASFRSAISSCEFVNKERLLECCDAIGDVAMDGCDLTFEMVSSSNTPVTVLGRHCSSSESERTVGSSSDECDLKNRRISELRGALRLSQA</sequence>